<feature type="transmembrane region" description="Helical" evidence="7">
    <location>
        <begin position="142"/>
        <end position="161"/>
    </location>
</feature>
<evidence type="ECO:0000256" key="4">
    <source>
        <dbReference type="ARBA" id="ARBA00022692"/>
    </source>
</evidence>
<dbReference type="PROSITE" id="PS50850">
    <property type="entry name" value="MFS"/>
    <property type="match status" value="1"/>
</dbReference>
<keyword evidence="2" id="KW-0813">Transport</keyword>
<keyword evidence="5 7" id="KW-1133">Transmembrane helix</keyword>
<keyword evidence="3" id="KW-1003">Cell membrane</keyword>
<name>A0ABY4KZQ5_THEAE</name>
<dbReference type="InterPro" id="IPR004638">
    <property type="entry name" value="EmrB-like"/>
</dbReference>
<proteinExistence type="predicted"/>
<dbReference type="InterPro" id="IPR036259">
    <property type="entry name" value="MFS_trans_sf"/>
</dbReference>
<feature type="transmembrane region" description="Helical" evidence="7">
    <location>
        <begin position="167"/>
        <end position="189"/>
    </location>
</feature>
<keyword evidence="4 7" id="KW-0812">Transmembrane</keyword>
<evidence type="ECO:0000313" key="10">
    <source>
        <dbReference type="Proteomes" id="UP000832041"/>
    </source>
</evidence>
<feature type="transmembrane region" description="Helical" evidence="7">
    <location>
        <begin position="300"/>
        <end position="323"/>
    </location>
</feature>
<feature type="transmembrane region" description="Helical" evidence="7">
    <location>
        <begin position="442"/>
        <end position="464"/>
    </location>
</feature>
<feature type="transmembrane region" description="Helical" evidence="7">
    <location>
        <begin position="80"/>
        <end position="99"/>
    </location>
</feature>
<feature type="transmembrane region" description="Helical" evidence="7">
    <location>
        <begin position="105"/>
        <end position="130"/>
    </location>
</feature>
<feature type="transmembrane region" description="Helical" evidence="7">
    <location>
        <begin position="12"/>
        <end position="38"/>
    </location>
</feature>
<feature type="transmembrane region" description="Helical" evidence="7">
    <location>
        <begin position="335"/>
        <end position="354"/>
    </location>
</feature>
<dbReference type="Proteomes" id="UP000832041">
    <property type="component" value="Chromosome"/>
</dbReference>
<dbReference type="InterPro" id="IPR011701">
    <property type="entry name" value="MFS"/>
</dbReference>
<evidence type="ECO:0000256" key="3">
    <source>
        <dbReference type="ARBA" id="ARBA00022475"/>
    </source>
</evidence>
<evidence type="ECO:0000256" key="6">
    <source>
        <dbReference type="ARBA" id="ARBA00023136"/>
    </source>
</evidence>
<dbReference type="Gene3D" id="1.20.1720.10">
    <property type="entry name" value="Multidrug resistance protein D"/>
    <property type="match status" value="1"/>
</dbReference>
<feature type="transmembrane region" description="Helical" evidence="7">
    <location>
        <begin position="50"/>
        <end position="68"/>
    </location>
</feature>
<feature type="transmembrane region" description="Helical" evidence="7">
    <location>
        <begin position="228"/>
        <end position="249"/>
    </location>
</feature>
<gene>
    <name evidence="9" type="ORF">FOF52_00105</name>
</gene>
<keyword evidence="10" id="KW-1185">Reference proteome</keyword>
<feature type="transmembrane region" description="Helical" evidence="7">
    <location>
        <begin position="360"/>
        <end position="384"/>
    </location>
</feature>
<protein>
    <submittedName>
        <fullName evidence="9">MFS transporter</fullName>
    </submittedName>
</protein>
<organism evidence="9 10">
    <name type="scientific">Thermobifida alba</name>
    <name type="common">Thermomonospora alba</name>
    <dbReference type="NCBI Taxonomy" id="53522"/>
    <lineage>
        <taxon>Bacteria</taxon>
        <taxon>Bacillati</taxon>
        <taxon>Actinomycetota</taxon>
        <taxon>Actinomycetes</taxon>
        <taxon>Streptosporangiales</taxon>
        <taxon>Nocardiopsidaceae</taxon>
        <taxon>Thermobifida</taxon>
    </lineage>
</organism>
<evidence type="ECO:0000256" key="2">
    <source>
        <dbReference type="ARBA" id="ARBA00022448"/>
    </source>
</evidence>
<feature type="transmembrane region" description="Helical" evidence="7">
    <location>
        <begin position="396"/>
        <end position="422"/>
    </location>
</feature>
<dbReference type="PANTHER" id="PTHR42718">
    <property type="entry name" value="MAJOR FACILITATOR SUPERFAMILY MULTIDRUG TRANSPORTER MFSC"/>
    <property type="match status" value="1"/>
</dbReference>
<dbReference type="Gene3D" id="1.20.1250.20">
    <property type="entry name" value="MFS general substrate transporter like domains"/>
    <property type="match status" value="1"/>
</dbReference>
<feature type="domain" description="Major facilitator superfamily (MFS) profile" evidence="8">
    <location>
        <begin position="14"/>
        <end position="468"/>
    </location>
</feature>
<accession>A0ABY4KZQ5</accession>
<keyword evidence="6 7" id="KW-0472">Membrane</keyword>
<feature type="transmembrane region" description="Helical" evidence="7">
    <location>
        <begin position="201"/>
        <end position="222"/>
    </location>
</feature>
<dbReference type="EMBL" id="CP051627">
    <property type="protein sequence ID" value="UPT19563.1"/>
    <property type="molecule type" value="Genomic_DNA"/>
</dbReference>
<dbReference type="RefSeq" id="WP_248591785.1">
    <property type="nucleotide sequence ID" value="NZ_BAABEB010000001.1"/>
</dbReference>
<comment type="subcellular location">
    <subcellularLocation>
        <location evidence="1">Cell membrane</location>
        <topology evidence="1">Multi-pass membrane protein</topology>
    </subcellularLocation>
</comment>
<dbReference type="NCBIfam" id="TIGR00711">
    <property type="entry name" value="efflux_EmrB"/>
    <property type="match status" value="1"/>
</dbReference>
<dbReference type="InterPro" id="IPR020846">
    <property type="entry name" value="MFS_dom"/>
</dbReference>
<feature type="transmembrane region" description="Helical" evidence="7">
    <location>
        <begin position="270"/>
        <end position="294"/>
    </location>
</feature>
<sequence length="485" mass="48336">MSHPSSPPRSRRLALAVLCAGTLMIILDGSIVTVALPQIQHGLGFSPADLTWTVNAYLIAFGGLLLLAGRLGDLLGRRRVLVAGLLVFTAASLLCGLATGQEMLIAARFLQGVGGAAVSAVSLGMIATLFPEPGERAKALGVFSFVGAAGASLGQVLGGVLTDAFGWPWIFLVNLPFGLAAAFAAVRVLADDRGPGLRTGADALGAVLATAGLMLGVATIVATDQHGWASARTVGGGVLAAALLAAFVVRQTRAATPLLPPRVLAVRAVLAANLVQVLLVSATFGFQILIALYLQNVLGYGALATGAAMLPAAVVIAVVSLGLSSRLVARLGERTVLLTGLGLLAVAVGLLTRLTADAGYVTHVLPTMLLAGGFGLALPALTALGMSGATPEDAGAVSGLFTTTQQVGGALGVAVLSTLAAARADALLATGQPEAQALTGGYTLAFGVGSGLLAAAFALVAVLLRRPGRVPVPEAAAAEAPCPAT</sequence>
<evidence type="ECO:0000256" key="7">
    <source>
        <dbReference type="SAM" id="Phobius"/>
    </source>
</evidence>
<dbReference type="Pfam" id="PF07690">
    <property type="entry name" value="MFS_1"/>
    <property type="match status" value="2"/>
</dbReference>
<evidence type="ECO:0000256" key="1">
    <source>
        <dbReference type="ARBA" id="ARBA00004651"/>
    </source>
</evidence>
<reference evidence="9 10" key="1">
    <citation type="submission" date="2020-04" db="EMBL/GenBank/DDBJ databases">
        <title>Thermobifida alba genome sequencing and assembly.</title>
        <authorList>
            <person name="Luzics S."/>
            <person name="Horvath B."/>
            <person name="Nagy I."/>
            <person name="Toth A."/>
            <person name="Nagy I."/>
            <person name="Kukolya J."/>
        </authorList>
    </citation>
    <scope>NUCLEOTIDE SEQUENCE [LARGE SCALE GENOMIC DNA]</scope>
    <source>
        <strain evidence="9 10">DSM 43795</strain>
    </source>
</reference>
<evidence type="ECO:0000259" key="8">
    <source>
        <dbReference type="PROSITE" id="PS50850"/>
    </source>
</evidence>
<dbReference type="CDD" id="cd17321">
    <property type="entry name" value="MFS_MMR_MDR_like"/>
    <property type="match status" value="1"/>
</dbReference>
<dbReference type="SUPFAM" id="SSF103473">
    <property type="entry name" value="MFS general substrate transporter"/>
    <property type="match status" value="2"/>
</dbReference>
<dbReference type="PRINTS" id="PR01036">
    <property type="entry name" value="TCRTETB"/>
</dbReference>
<evidence type="ECO:0000313" key="9">
    <source>
        <dbReference type="EMBL" id="UPT19563.1"/>
    </source>
</evidence>
<evidence type="ECO:0000256" key="5">
    <source>
        <dbReference type="ARBA" id="ARBA00022989"/>
    </source>
</evidence>
<dbReference type="PANTHER" id="PTHR42718:SF46">
    <property type="entry name" value="BLR6921 PROTEIN"/>
    <property type="match status" value="1"/>
</dbReference>